<evidence type="ECO:0000259" key="9">
    <source>
        <dbReference type="Pfam" id="PF00814"/>
    </source>
</evidence>
<feature type="binding site" evidence="8">
    <location>
        <position position="167"/>
    </location>
    <ligand>
        <name>Fe cation</name>
        <dbReference type="ChEBI" id="CHEBI:24875"/>
    </ligand>
</feature>
<accession>A0A1G2QK34</accession>
<dbReference type="EC" id="2.3.1.234" evidence="8"/>
<evidence type="ECO:0000256" key="4">
    <source>
        <dbReference type="ARBA" id="ARBA00022723"/>
    </source>
</evidence>
<evidence type="ECO:0000256" key="6">
    <source>
        <dbReference type="ARBA" id="ARBA00023315"/>
    </source>
</evidence>
<sequence>MKILGIETSCDETSVAALEAGGGREAPRFRVLAATTHSQIDAHRAYGGVYPTLAKREHGKNLVPVLLETLTNAGLMGSPTSKIPEVGLPKMYRLPTKELQNIFEREPELLAQFTEIIPSIEKPALDAIAVTVGPGLQPALWVGVNFARALSLVWDIPLIGSNHLEGHLISPLLTPLGKESRVSASFPAVGLIVSGGHTELVHMEGWGNYMVLGRTRDDAAGEAFDKVARILGLPYPGGSALATLAAFAAANTENFPLMLPRPMIHSGDYDFSFSGLKTAVLYATRERPELLSREPLRAALAHEFEEAVVDVLIAKTKKALEHTAARSLIVGGGVAANTKLRAALSMLAEESGIPLLLPLSEYTGDNAAMIAAAGYLHANEPSAADLEAHGTLSL</sequence>
<feature type="binding site" evidence="8">
    <location>
        <position position="225"/>
    </location>
    <ligand>
        <name>substrate</name>
    </ligand>
</feature>
<keyword evidence="4 8" id="KW-0479">Metal-binding</keyword>
<evidence type="ECO:0000256" key="7">
    <source>
        <dbReference type="ARBA" id="ARBA00048117"/>
    </source>
</evidence>
<dbReference type="GO" id="GO:0061711">
    <property type="term" value="F:tRNA N(6)-L-threonylcarbamoyladenine synthase activity"/>
    <property type="evidence" value="ECO:0007669"/>
    <property type="project" value="UniProtKB-EC"/>
</dbReference>
<dbReference type="HAMAP" id="MF_01445">
    <property type="entry name" value="TsaD"/>
    <property type="match status" value="1"/>
</dbReference>
<dbReference type="GO" id="GO:0005506">
    <property type="term" value="F:iron ion binding"/>
    <property type="evidence" value="ECO:0007669"/>
    <property type="project" value="UniProtKB-UniRule"/>
</dbReference>
<evidence type="ECO:0000256" key="5">
    <source>
        <dbReference type="ARBA" id="ARBA00023004"/>
    </source>
</evidence>
<dbReference type="Gene3D" id="3.30.420.40">
    <property type="match status" value="3"/>
</dbReference>
<dbReference type="PANTHER" id="PTHR11735:SF6">
    <property type="entry name" value="TRNA N6-ADENOSINE THREONYLCARBAMOYLTRANSFERASE, MITOCHONDRIAL"/>
    <property type="match status" value="1"/>
</dbReference>
<evidence type="ECO:0000313" key="11">
    <source>
        <dbReference type="Proteomes" id="UP000177090"/>
    </source>
</evidence>
<evidence type="ECO:0000256" key="3">
    <source>
        <dbReference type="ARBA" id="ARBA00022694"/>
    </source>
</evidence>
<dbReference type="FunFam" id="3.30.420.40:FF:000040">
    <property type="entry name" value="tRNA N6-adenosine threonylcarbamoyltransferase"/>
    <property type="match status" value="1"/>
</dbReference>
<dbReference type="PANTHER" id="PTHR11735">
    <property type="entry name" value="TRNA N6-ADENOSINE THREONYLCARBAMOYLTRANSFERASE"/>
    <property type="match status" value="1"/>
</dbReference>
<feature type="binding site" evidence="8">
    <location>
        <position position="337"/>
    </location>
    <ligand>
        <name>substrate</name>
    </ligand>
</feature>
<dbReference type="STRING" id="1802440.A2569_00035"/>
<keyword evidence="1 8" id="KW-0963">Cytoplasm</keyword>
<proteinExistence type="inferred from homology"/>
<comment type="similarity">
    <text evidence="8">Belongs to the KAE1 / TsaD family.</text>
</comment>
<comment type="function">
    <text evidence="8">Required for the formation of a threonylcarbamoyl group on adenosine at position 37 (t(6)A37) in tRNAs that read codons beginning with adenine. Is involved in the transfer of the threonylcarbamoyl moiety of threonylcarbamoyl-AMP (TC-AMP) to the N6 group of A37, together with TsaE and TsaB. TsaD likely plays a direct catalytic role in this reaction.</text>
</comment>
<feature type="binding site" evidence="8">
    <location>
        <position position="238"/>
    </location>
    <ligand>
        <name>substrate</name>
    </ligand>
</feature>
<dbReference type="InterPro" id="IPR017860">
    <property type="entry name" value="Peptidase_M22_CS"/>
</dbReference>
<keyword evidence="5 8" id="KW-0408">Iron</keyword>
<feature type="domain" description="Gcp-like" evidence="9">
    <location>
        <begin position="31"/>
        <end position="75"/>
    </location>
</feature>
<dbReference type="AlphaFoldDB" id="A0A1G2QK34"/>
<keyword evidence="6 8" id="KW-0012">Acyltransferase</keyword>
<dbReference type="InterPro" id="IPR022450">
    <property type="entry name" value="TsaD"/>
</dbReference>
<gene>
    <name evidence="8" type="primary">tsaD</name>
    <name evidence="10" type="ORF">A2569_00035</name>
</gene>
<dbReference type="NCBIfam" id="TIGR00329">
    <property type="entry name" value="gcp_kae1"/>
    <property type="match status" value="1"/>
</dbReference>
<comment type="catalytic activity">
    <reaction evidence="7 8">
        <text>L-threonylcarbamoyladenylate + adenosine(37) in tRNA = N(6)-L-threonylcarbamoyladenosine(37) in tRNA + AMP + H(+)</text>
        <dbReference type="Rhea" id="RHEA:37059"/>
        <dbReference type="Rhea" id="RHEA-COMP:10162"/>
        <dbReference type="Rhea" id="RHEA-COMP:10163"/>
        <dbReference type="ChEBI" id="CHEBI:15378"/>
        <dbReference type="ChEBI" id="CHEBI:73682"/>
        <dbReference type="ChEBI" id="CHEBI:74411"/>
        <dbReference type="ChEBI" id="CHEBI:74418"/>
        <dbReference type="ChEBI" id="CHEBI:456215"/>
        <dbReference type="EC" id="2.3.1.234"/>
    </reaction>
</comment>
<feature type="domain" description="Gcp-like" evidence="9">
    <location>
        <begin position="120"/>
        <end position="371"/>
    </location>
</feature>
<feature type="binding site" evidence="8">
    <location>
        <begin position="192"/>
        <end position="196"/>
    </location>
    <ligand>
        <name>substrate</name>
    </ligand>
</feature>
<reference evidence="10 11" key="1">
    <citation type="journal article" date="2016" name="Nat. Commun.">
        <title>Thousands of microbial genomes shed light on interconnected biogeochemical processes in an aquifer system.</title>
        <authorList>
            <person name="Anantharaman K."/>
            <person name="Brown C.T."/>
            <person name="Hug L.A."/>
            <person name="Sharon I."/>
            <person name="Castelle C.J."/>
            <person name="Probst A.J."/>
            <person name="Thomas B.C."/>
            <person name="Singh A."/>
            <person name="Wilkins M.J."/>
            <person name="Karaoz U."/>
            <person name="Brodie E.L."/>
            <person name="Williams K.H."/>
            <person name="Hubbard S.S."/>
            <person name="Banfield J.F."/>
        </authorList>
    </citation>
    <scope>NUCLEOTIDE SEQUENCE [LARGE SCALE GENOMIC DNA]</scope>
</reference>
<dbReference type="InterPro" id="IPR017861">
    <property type="entry name" value="KAE1/TsaD"/>
</dbReference>
<comment type="caution">
    <text evidence="8">Lacks conserved residue(s) required for the propagation of feature annotation.</text>
</comment>
<feature type="binding site" evidence="8">
    <location>
        <position position="163"/>
    </location>
    <ligand>
        <name>Fe cation</name>
        <dbReference type="ChEBI" id="CHEBI:24875"/>
    </ligand>
</feature>
<feature type="binding site" evidence="8">
    <location>
        <position position="365"/>
    </location>
    <ligand>
        <name>Fe cation</name>
        <dbReference type="ChEBI" id="CHEBI:24875"/>
    </ligand>
</feature>
<keyword evidence="2 8" id="KW-0808">Transferase</keyword>
<dbReference type="GO" id="GO:0002949">
    <property type="term" value="P:tRNA threonylcarbamoyladenosine modification"/>
    <property type="evidence" value="ECO:0007669"/>
    <property type="project" value="UniProtKB-UniRule"/>
</dbReference>
<evidence type="ECO:0000313" key="10">
    <source>
        <dbReference type="EMBL" id="OHA60906.1"/>
    </source>
</evidence>
<organism evidence="10 11">
    <name type="scientific">Candidatus Vogelbacteria bacterium RIFOXYD1_FULL_51_18</name>
    <dbReference type="NCBI Taxonomy" id="1802440"/>
    <lineage>
        <taxon>Bacteria</taxon>
        <taxon>Candidatus Vogeliibacteriota</taxon>
    </lineage>
</organism>
<dbReference type="EMBL" id="MHTL01000006">
    <property type="protein sequence ID" value="OHA60906.1"/>
    <property type="molecule type" value="Genomic_DNA"/>
</dbReference>
<evidence type="ECO:0000256" key="2">
    <source>
        <dbReference type="ARBA" id="ARBA00022679"/>
    </source>
</evidence>
<evidence type="ECO:0000256" key="1">
    <source>
        <dbReference type="ARBA" id="ARBA00022490"/>
    </source>
</evidence>
<dbReference type="Pfam" id="PF00814">
    <property type="entry name" value="TsaD"/>
    <property type="match status" value="2"/>
</dbReference>
<dbReference type="SUPFAM" id="SSF53067">
    <property type="entry name" value="Actin-like ATPase domain"/>
    <property type="match status" value="2"/>
</dbReference>
<dbReference type="GO" id="GO:0005737">
    <property type="term" value="C:cytoplasm"/>
    <property type="evidence" value="ECO:0007669"/>
    <property type="project" value="UniProtKB-SubCell"/>
</dbReference>
<dbReference type="Proteomes" id="UP000177090">
    <property type="component" value="Unassembled WGS sequence"/>
</dbReference>
<keyword evidence="3 8" id="KW-0819">tRNA processing</keyword>
<comment type="subcellular location">
    <subcellularLocation>
        <location evidence="8">Cytoplasm</location>
    </subcellularLocation>
</comment>
<dbReference type="InterPro" id="IPR043129">
    <property type="entry name" value="ATPase_NBD"/>
</dbReference>
<comment type="caution">
    <text evidence="10">The sequence shown here is derived from an EMBL/GenBank/DDBJ whole genome shotgun (WGS) entry which is preliminary data.</text>
</comment>
<evidence type="ECO:0000256" key="8">
    <source>
        <dbReference type="HAMAP-Rule" id="MF_01445"/>
    </source>
</evidence>
<name>A0A1G2QK34_9BACT</name>
<dbReference type="InterPro" id="IPR000905">
    <property type="entry name" value="Gcp-like_dom"/>
</dbReference>
<dbReference type="PROSITE" id="PS01016">
    <property type="entry name" value="GLYCOPROTEASE"/>
    <property type="match status" value="1"/>
</dbReference>
<comment type="cofactor">
    <cofactor evidence="8">
        <name>Fe(2+)</name>
        <dbReference type="ChEBI" id="CHEBI:29033"/>
    </cofactor>
    <text evidence="8">Binds 1 Fe(2+) ion per subunit.</text>
</comment>
<protein>
    <recommendedName>
        <fullName evidence="8">tRNA N6-adenosine threonylcarbamoyltransferase</fullName>
        <ecNumber evidence="8">2.3.1.234</ecNumber>
    </recommendedName>
    <alternativeName>
        <fullName evidence="8">N6-L-threonylcarbamoyladenine synthase</fullName>
        <shortName evidence="8">t(6)A synthase</shortName>
    </alternativeName>
    <alternativeName>
        <fullName evidence="8">t(6)A37 threonylcarbamoyladenosine biosynthesis protein TsaD</fullName>
    </alternativeName>
    <alternativeName>
        <fullName evidence="8">tRNA threonylcarbamoyladenosine biosynthesis protein TsaD</fullName>
    </alternativeName>
</protein>